<dbReference type="GO" id="GO:0006886">
    <property type="term" value="P:intracellular protein transport"/>
    <property type="evidence" value="ECO:0007669"/>
    <property type="project" value="TreeGrafter"/>
</dbReference>
<dbReference type="RefSeq" id="XP_010878504.2">
    <property type="nucleotide sequence ID" value="XM_010880202.3"/>
</dbReference>
<name>A0A3P8XPQ8_ESOLU</name>
<dbReference type="GeneID" id="105016396"/>
<comment type="similarity">
    <text evidence="2">Belongs to the syntaxin family.</text>
</comment>
<reference evidence="9" key="4">
    <citation type="submission" date="2025-09" db="UniProtKB">
        <authorList>
            <consortium name="Ensembl"/>
        </authorList>
    </citation>
    <scope>IDENTIFICATION</scope>
</reference>
<dbReference type="GO" id="GO:0008021">
    <property type="term" value="C:synaptic vesicle"/>
    <property type="evidence" value="ECO:0007669"/>
    <property type="project" value="TreeGrafter"/>
</dbReference>
<evidence type="ECO:0000256" key="5">
    <source>
        <dbReference type="ARBA" id="ARBA00023136"/>
    </source>
</evidence>
<dbReference type="GO" id="GO:0005484">
    <property type="term" value="F:SNAP receptor activity"/>
    <property type="evidence" value="ECO:0007669"/>
    <property type="project" value="TreeGrafter"/>
</dbReference>
<keyword evidence="5" id="KW-0472">Membrane</keyword>
<accession>A0A3P8XPQ8</accession>
<dbReference type="GO" id="GO:0031201">
    <property type="term" value="C:SNARE complex"/>
    <property type="evidence" value="ECO:0007669"/>
    <property type="project" value="TreeGrafter"/>
</dbReference>
<evidence type="ECO:0000256" key="6">
    <source>
        <dbReference type="SAM" id="Coils"/>
    </source>
</evidence>
<evidence type="ECO:0000256" key="7">
    <source>
        <dbReference type="SAM" id="MobiDB-lite"/>
    </source>
</evidence>
<evidence type="ECO:0000313" key="10">
    <source>
        <dbReference type="Proteomes" id="UP000265140"/>
    </source>
</evidence>
<evidence type="ECO:0000313" key="9">
    <source>
        <dbReference type="Ensembl" id="ENSELUP00000006485.2"/>
    </source>
</evidence>
<dbReference type="InterPro" id="IPR000727">
    <property type="entry name" value="T_SNARE_dom"/>
</dbReference>
<dbReference type="GO" id="GO:0000149">
    <property type="term" value="F:SNARE binding"/>
    <property type="evidence" value="ECO:0007669"/>
    <property type="project" value="TreeGrafter"/>
</dbReference>
<dbReference type="PROSITE" id="PS50192">
    <property type="entry name" value="T_SNARE"/>
    <property type="match status" value="1"/>
</dbReference>
<evidence type="ECO:0000256" key="3">
    <source>
        <dbReference type="ARBA" id="ARBA00022448"/>
    </source>
</evidence>
<protein>
    <recommendedName>
        <fullName evidence="8">t-SNARE coiled-coil homology domain-containing protein</fullName>
    </recommendedName>
</protein>
<keyword evidence="3" id="KW-0813">Transport</keyword>
<dbReference type="Bgee" id="ENSELUG00000007366">
    <property type="expression patterns" value="Expressed in stomach and 11 other cell types or tissues"/>
</dbReference>
<dbReference type="InParanoid" id="A0A3P8XPQ8"/>
<dbReference type="CDD" id="cd00179">
    <property type="entry name" value="SynN"/>
    <property type="match status" value="1"/>
</dbReference>
<keyword evidence="4 6" id="KW-0175">Coiled coil</keyword>
<dbReference type="RefSeq" id="XP_010878506.2">
    <property type="nucleotide sequence ID" value="XM_010880204.3"/>
</dbReference>
<reference evidence="10" key="1">
    <citation type="journal article" date="2014" name="PLoS ONE">
        <title>The genome and linkage map of the northern pike (Esox lucius): conserved synteny revealed between the salmonid sister group and the Neoteleostei.</title>
        <authorList>
            <person name="Rondeau E.B."/>
            <person name="Minkley D.R."/>
            <person name="Leong J.S."/>
            <person name="Messmer A.M."/>
            <person name="Jantzen J.R."/>
            <person name="von Schalburg K.R."/>
            <person name="Lemon C."/>
            <person name="Bird N.H."/>
            <person name="Koop B.F."/>
        </authorList>
    </citation>
    <scope>NUCLEOTIDE SEQUENCE</scope>
</reference>
<dbReference type="Proteomes" id="UP000265140">
    <property type="component" value="Chromosome 16"/>
</dbReference>
<dbReference type="OMA" id="CKAICCW"/>
<evidence type="ECO:0000259" key="8">
    <source>
        <dbReference type="PROSITE" id="PS50192"/>
    </source>
</evidence>
<dbReference type="GO" id="GO:0031629">
    <property type="term" value="P:synaptic vesicle fusion to presynaptic active zone membrane"/>
    <property type="evidence" value="ECO:0007669"/>
    <property type="project" value="TreeGrafter"/>
</dbReference>
<feature type="coiled-coil region" evidence="6">
    <location>
        <begin position="208"/>
        <end position="245"/>
    </location>
</feature>
<evidence type="ECO:0000256" key="4">
    <source>
        <dbReference type="ARBA" id="ARBA00023054"/>
    </source>
</evidence>
<gene>
    <name evidence="9" type="primary">STX19</name>
</gene>
<dbReference type="OrthoDB" id="10255013at2759"/>
<dbReference type="GeneTree" id="ENSGT01050000244948"/>
<feature type="compositionally biased region" description="Basic and acidic residues" evidence="7">
    <location>
        <begin position="1"/>
        <end position="20"/>
    </location>
</feature>
<dbReference type="InterPro" id="IPR045242">
    <property type="entry name" value="Syntaxin"/>
</dbReference>
<keyword evidence="10" id="KW-1185">Reference proteome</keyword>
<dbReference type="STRING" id="8010.ENSELUP00000006485"/>
<comment type="subcellular location">
    <subcellularLocation>
        <location evidence="1">Endomembrane system</location>
        <topology evidence="1">Peripheral membrane protein</topology>
    </subcellularLocation>
</comment>
<evidence type="ECO:0000256" key="1">
    <source>
        <dbReference type="ARBA" id="ARBA00004184"/>
    </source>
</evidence>
<dbReference type="AlphaFoldDB" id="A0A3P8XPQ8"/>
<feature type="domain" description="T-SNARE coiled-coil homology" evidence="8">
    <location>
        <begin position="222"/>
        <end position="284"/>
    </location>
</feature>
<dbReference type="FunFam" id="1.20.5.110:FF:000022">
    <property type="entry name" value="Syntaxin 19"/>
    <property type="match status" value="1"/>
</dbReference>
<dbReference type="SUPFAM" id="SSF47661">
    <property type="entry name" value="t-snare proteins"/>
    <property type="match status" value="1"/>
</dbReference>
<dbReference type="Ensembl" id="ENSELUT00000008850.3">
    <property type="protein sequence ID" value="ENSELUP00000006485.2"/>
    <property type="gene ID" value="ENSELUG00000007366.3"/>
</dbReference>
<dbReference type="RefSeq" id="XP_019910167.2">
    <property type="nucleotide sequence ID" value="XM_020054608.2"/>
</dbReference>
<reference evidence="9" key="2">
    <citation type="submission" date="2020-02" db="EMBL/GenBank/DDBJ databases">
        <title>Esox lucius (northern pike) genome, fEsoLuc1, primary haplotype.</title>
        <authorList>
            <person name="Myers G."/>
            <person name="Karagic N."/>
            <person name="Meyer A."/>
            <person name="Pippel M."/>
            <person name="Reichard M."/>
            <person name="Winkler S."/>
            <person name="Tracey A."/>
            <person name="Sims Y."/>
            <person name="Howe K."/>
            <person name="Rhie A."/>
            <person name="Formenti G."/>
            <person name="Durbin R."/>
            <person name="Fedrigo O."/>
            <person name="Jarvis E.D."/>
        </authorList>
    </citation>
    <scope>NUCLEOTIDE SEQUENCE [LARGE SCALE GENOMIC DNA]</scope>
</reference>
<organism evidence="9 10">
    <name type="scientific">Esox lucius</name>
    <name type="common">Northern pike</name>
    <dbReference type="NCBI Taxonomy" id="8010"/>
    <lineage>
        <taxon>Eukaryota</taxon>
        <taxon>Metazoa</taxon>
        <taxon>Chordata</taxon>
        <taxon>Craniata</taxon>
        <taxon>Vertebrata</taxon>
        <taxon>Euteleostomi</taxon>
        <taxon>Actinopterygii</taxon>
        <taxon>Neopterygii</taxon>
        <taxon>Teleostei</taxon>
        <taxon>Protacanthopterygii</taxon>
        <taxon>Esociformes</taxon>
        <taxon>Esocidae</taxon>
        <taxon>Esox</taxon>
    </lineage>
</organism>
<reference evidence="9" key="3">
    <citation type="submission" date="2025-08" db="UniProtKB">
        <authorList>
            <consortium name="Ensembl"/>
        </authorList>
    </citation>
    <scope>IDENTIFICATION</scope>
</reference>
<dbReference type="InterPro" id="IPR006011">
    <property type="entry name" value="Syntaxin_N"/>
</dbReference>
<dbReference type="SMART" id="SM00503">
    <property type="entry name" value="SynN"/>
    <property type="match status" value="1"/>
</dbReference>
<proteinExistence type="inferred from homology"/>
<dbReference type="InterPro" id="IPR010989">
    <property type="entry name" value="SNARE"/>
</dbReference>
<evidence type="ECO:0000256" key="2">
    <source>
        <dbReference type="ARBA" id="ARBA00009063"/>
    </source>
</evidence>
<sequence length="307" mass="35918">MRDRLDELRQLRQKAQDVQESRSTAGDTPVPEKDSHPGDTVGVRATTPQQAVVFEEEPVLDNFLSEAQHLRSDITELETEVKKFSQQQKSLVATMRRFSVMKKESTVTKDIKLQAESIHRRLEALSKKVQSSEDLHGLNAATTRIQRSQHSALHRHFQQVMRLYNESILSKQERCKHFIIRQLEVSGRDVTEEEVDEMVATGKWEVFNENLLNNERITRSQLSEIEQRHKELLNLESNMKELRELFMDIFMLVEEQGGYIDNIQANVEKTQDYITTTNEKFKMATRYKKNNPLRRLCSCCCPWRCYT</sequence>
<dbReference type="GO" id="GO:0048787">
    <property type="term" value="C:presynaptic active zone membrane"/>
    <property type="evidence" value="ECO:0007669"/>
    <property type="project" value="TreeGrafter"/>
</dbReference>
<dbReference type="RefSeq" id="XP_019910166.2">
    <property type="nucleotide sequence ID" value="XM_020054607.2"/>
</dbReference>
<dbReference type="RefSeq" id="XP_019910165.2">
    <property type="nucleotide sequence ID" value="XM_020054606.2"/>
</dbReference>
<dbReference type="Pfam" id="PF00804">
    <property type="entry name" value="Syntaxin"/>
    <property type="match status" value="1"/>
</dbReference>
<dbReference type="GO" id="GO:0048278">
    <property type="term" value="P:vesicle docking"/>
    <property type="evidence" value="ECO:0007669"/>
    <property type="project" value="TreeGrafter"/>
</dbReference>
<dbReference type="PANTHER" id="PTHR19957:SF29">
    <property type="entry name" value="SYNTAXIN-19"/>
    <property type="match status" value="1"/>
</dbReference>
<dbReference type="SMART" id="SM00397">
    <property type="entry name" value="t_SNARE"/>
    <property type="match status" value="1"/>
</dbReference>
<dbReference type="PANTHER" id="PTHR19957">
    <property type="entry name" value="SYNTAXIN"/>
    <property type="match status" value="1"/>
</dbReference>
<dbReference type="RefSeq" id="XP_010878505.2">
    <property type="nucleotide sequence ID" value="XM_010880203.3"/>
</dbReference>
<dbReference type="Gene3D" id="1.20.58.70">
    <property type="match status" value="1"/>
</dbReference>
<feature type="region of interest" description="Disordered" evidence="7">
    <location>
        <begin position="1"/>
        <end position="43"/>
    </location>
</feature>
<feature type="coiled-coil region" evidence="6">
    <location>
        <begin position="60"/>
        <end position="87"/>
    </location>
</feature>